<dbReference type="InterPro" id="IPR011993">
    <property type="entry name" value="PH-like_dom_sf"/>
</dbReference>
<evidence type="ECO:0000313" key="3">
    <source>
        <dbReference type="Proteomes" id="UP001059041"/>
    </source>
</evidence>
<gene>
    <name evidence="2" type="ORF">IRJ41_013694</name>
</gene>
<dbReference type="Proteomes" id="UP001059041">
    <property type="component" value="Linkage Group LG7"/>
</dbReference>
<dbReference type="AlphaFoldDB" id="A0A9W7WTA4"/>
<dbReference type="Gene3D" id="2.30.29.30">
    <property type="entry name" value="Pleckstrin-homology domain (PH domain)/Phosphotyrosine-binding domain (PTB)"/>
    <property type="match status" value="1"/>
</dbReference>
<evidence type="ECO:0000313" key="2">
    <source>
        <dbReference type="EMBL" id="KAI7807982.1"/>
    </source>
</evidence>
<reference evidence="2" key="1">
    <citation type="submission" date="2021-02" db="EMBL/GenBank/DDBJ databases">
        <title>Comparative genomics reveals that relaxation of natural selection precedes convergent phenotypic evolution of cavefish.</title>
        <authorList>
            <person name="Peng Z."/>
        </authorList>
    </citation>
    <scope>NUCLEOTIDE SEQUENCE</scope>
    <source>
        <tissue evidence="2">Muscle</tissue>
    </source>
</reference>
<dbReference type="FunFam" id="2.30.29.30:FF:000002">
    <property type="entry name" value="Band 4.1-like protein 5 isoform 1"/>
    <property type="match status" value="1"/>
</dbReference>
<dbReference type="PANTHER" id="PTHR45858:SF4">
    <property type="entry name" value="FERM, ARHGEF AND PLECKSTRIN DOMAIN-CONTAINING PROTEIN 2"/>
    <property type="match status" value="1"/>
</dbReference>
<dbReference type="GO" id="GO:0005085">
    <property type="term" value="F:guanyl-nucleotide exchange factor activity"/>
    <property type="evidence" value="ECO:0007669"/>
    <property type="project" value="TreeGrafter"/>
</dbReference>
<dbReference type="PANTHER" id="PTHR45858">
    <property type="entry name" value="FERM DOMAIN CONTAINING PROTEIN"/>
    <property type="match status" value="1"/>
</dbReference>
<dbReference type="SMART" id="SM01196">
    <property type="entry name" value="FERM_C"/>
    <property type="match status" value="1"/>
</dbReference>
<keyword evidence="3" id="KW-1185">Reference proteome</keyword>
<dbReference type="InterPro" id="IPR051835">
    <property type="entry name" value="RAC1-GEF"/>
</dbReference>
<evidence type="ECO:0000259" key="1">
    <source>
        <dbReference type="PROSITE" id="PS50057"/>
    </source>
</evidence>
<feature type="domain" description="FERM" evidence="1">
    <location>
        <begin position="1"/>
        <end position="94"/>
    </location>
</feature>
<dbReference type="Pfam" id="PF09380">
    <property type="entry name" value="FERM_C"/>
    <property type="match status" value="1"/>
</dbReference>
<dbReference type="SUPFAM" id="SSF50729">
    <property type="entry name" value="PH domain-like"/>
    <property type="match status" value="1"/>
</dbReference>
<dbReference type="EMBL" id="JAFHDT010000007">
    <property type="protein sequence ID" value="KAI7807982.1"/>
    <property type="molecule type" value="Genomic_DNA"/>
</dbReference>
<organism evidence="2 3">
    <name type="scientific">Triplophysa rosa</name>
    <name type="common">Cave loach</name>
    <dbReference type="NCBI Taxonomy" id="992332"/>
    <lineage>
        <taxon>Eukaryota</taxon>
        <taxon>Metazoa</taxon>
        <taxon>Chordata</taxon>
        <taxon>Craniata</taxon>
        <taxon>Vertebrata</taxon>
        <taxon>Euteleostomi</taxon>
        <taxon>Actinopterygii</taxon>
        <taxon>Neopterygii</taxon>
        <taxon>Teleostei</taxon>
        <taxon>Ostariophysi</taxon>
        <taxon>Cypriniformes</taxon>
        <taxon>Nemacheilidae</taxon>
        <taxon>Triplophysa</taxon>
    </lineage>
</organism>
<protein>
    <recommendedName>
        <fullName evidence="1">FERM domain-containing protein</fullName>
    </recommendedName>
</protein>
<name>A0A9W7WTA4_TRIRA</name>
<comment type="caution">
    <text evidence="2">The sequence shown here is derived from an EMBL/GenBank/DDBJ whole genome shotgun (WGS) entry which is preliminary data.</text>
</comment>
<dbReference type="InterPro" id="IPR018980">
    <property type="entry name" value="FERM_PH-like_C"/>
</dbReference>
<proteinExistence type="predicted"/>
<accession>A0A9W7WTA4</accession>
<dbReference type="InterPro" id="IPR000299">
    <property type="entry name" value="FERM_domain"/>
</dbReference>
<dbReference type="PROSITE" id="PS50057">
    <property type="entry name" value="FERM_3"/>
    <property type="match status" value="1"/>
</dbReference>
<sequence>MSSLSKKETGETPAESDFQVLEIARKLEMYGVRFHPAADREGTKINLSVAHMGLQVFQGNTKINTFNWSKIRKLSFKRKRFLIKLHPEVHVGIK</sequence>